<dbReference type="GO" id="GO:0006430">
    <property type="term" value="P:lysyl-tRNA aminoacylation"/>
    <property type="evidence" value="ECO:0007669"/>
    <property type="project" value="InterPro"/>
</dbReference>
<dbReference type="SUPFAM" id="SSF55681">
    <property type="entry name" value="Class II aaRS and biotin synthetases"/>
    <property type="match status" value="1"/>
</dbReference>
<dbReference type="NCBIfam" id="TIGR00462">
    <property type="entry name" value="genX"/>
    <property type="match status" value="1"/>
</dbReference>
<feature type="domain" description="Aminoacyl-transfer RNA synthetases class-II family profile" evidence="5">
    <location>
        <begin position="524"/>
        <end position="841"/>
    </location>
</feature>
<organism evidence="6 7">
    <name type="scientific">Stigmatella aurantiaca (strain DW4/3-1)</name>
    <dbReference type="NCBI Taxonomy" id="378806"/>
    <lineage>
        <taxon>Bacteria</taxon>
        <taxon>Pseudomonadati</taxon>
        <taxon>Myxococcota</taxon>
        <taxon>Myxococcia</taxon>
        <taxon>Myxococcales</taxon>
        <taxon>Cystobacterineae</taxon>
        <taxon>Archangiaceae</taxon>
        <taxon>Stigmatella</taxon>
    </lineage>
</organism>
<dbReference type="GO" id="GO:0000049">
    <property type="term" value="F:tRNA binding"/>
    <property type="evidence" value="ECO:0007669"/>
    <property type="project" value="TreeGrafter"/>
</dbReference>
<evidence type="ECO:0000256" key="1">
    <source>
        <dbReference type="ARBA" id="ARBA00022598"/>
    </source>
</evidence>
<keyword evidence="3" id="KW-0067">ATP-binding</keyword>
<evidence type="ECO:0000259" key="5">
    <source>
        <dbReference type="PROSITE" id="PS50862"/>
    </source>
</evidence>
<dbReference type="PANTHER" id="PTHR42918:SF6">
    <property type="entry name" value="ELONGATION FACTOR P--(R)-BETA-LYSINE LIGASE"/>
    <property type="match status" value="1"/>
</dbReference>
<dbReference type="Gene3D" id="3.30.930.10">
    <property type="entry name" value="Bira Bifunctional Protein, Domain 2"/>
    <property type="match status" value="1"/>
</dbReference>
<dbReference type="EMBL" id="AAMD01000008">
    <property type="protein sequence ID" value="EAU69126.1"/>
    <property type="molecule type" value="Genomic_DNA"/>
</dbReference>
<evidence type="ECO:0000256" key="2">
    <source>
        <dbReference type="ARBA" id="ARBA00022741"/>
    </source>
</evidence>
<dbReference type="InterPro" id="IPR004525">
    <property type="entry name" value="EpmA"/>
</dbReference>
<dbReference type="PROSITE" id="PS50862">
    <property type="entry name" value="AA_TRNA_LIGASE_II"/>
    <property type="match status" value="1"/>
</dbReference>
<dbReference type="Pfam" id="PF00152">
    <property type="entry name" value="tRNA-synt_2"/>
    <property type="match status" value="1"/>
</dbReference>
<dbReference type="InterPro" id="IPR045864">
    <property type="entry name" value="aa-tRNA-synth_II/BPL/LPL"/>
</dbReference>
<evidence type="ECO:0000256" key="4">
    <source>
        <dbReference type="SAM" id="MobiDB-lite"/>
    </source>
</evidence>
<dbReference type="AlphaFoldDB" id="Q09BP5"/>
<keyword evidence="2" id="KW-0547">Nucleotide-binding</keyword>
<dbReference type="Proteomes" id="UP000032702">
    <property type="component" value="Unassembled WGS sequence"/>
</dbReference>
<evidence type="ECO:0000256" key="3">
    <source>
        <dbReference type="ARBA" id="ARBA00022840"/>
    </source>
</evidence>
<dbReference type="GO" id="GO:0005524">
    <property type="term" value="F:ATP binding"/>
    <property type="evidence" value="ECO:0007669"/>
    <property type="project" value="UniProtKB-KW"/>
</dbReference>
<evidence type="ECO:0000313" key="7">
    <source>
        <dbReference type="Proteomes" id="UP000032702"/>
    </source>
</evidence>
<dbReference type="GO" id="GO:0004824">
    <property type="term" value="F:lysine-tRNA ligase activity"/>
    <property type="evidence" value="ECO:0007669"/>
    <property type="project" value="InterPro"/>
</dbReference>
<dbReference type="InterPro" id="IPR004364">
    <property type="entry name" value="Aa-tRNA-synt_II"/>
</dbReference>
<evidence type="ECO:0000313" key="6">
    <source>
        <dbReference type="EMBL" id="EAU69126.1"/>
    </source>
</evidence>
<gene>
    <name evidence="6" type="ORF">STIAU_6132</name>
</gene>
<keyword evidence="1" id="KW-0436">Ligase</keyword>
<sequence length="846" mass="90903">MGPERLEELTRLGAAPPRWTEAALELPLELACQEPGPEAVRGLEEILLVHQVARLVLGPHGDGVRALHDGAVQLAGLDVRPAMELELIEQPPGGAADEEQLVRAGGRQVLRAGLSPDPGVLLQPNGILQQILEERRIRLAHGGVAQLGQLEAGLAGEAVVQRVPHLVHQPRLLKDAGARFQRQPHVRWDLDGERERAGVLARQFPGINVDVGHRAQVDAQPLERGVDPQELLLLGEGVLHFPGTEQPGNVGAGEAGEWQGQLALRQPLHHRLIGLLGGLEDLLRQDAQLGQVRLTQLSAEGLIGGVAERLDQLHGALLSAAQGLAEPLQGGQGALGERAPFHRALLVGQQPLQVAVAHLPAPHGEGERGLQVGDGLVVLGQGLREVLAGEVGLQGGEGAQLASVLGELAQPVDLPDVLDGEEPFLAPVGGGDVHRLAFRPVFPDEPVLGLQQCLGLGGQVLHVEGEVLCLGGRLRGRGGRRLGTGGEAERDSQEEGNPWEHVGGNVTSAALMPNPVQWRAAFGRQMLYAALRRFFMGQGYLEVETPLLIPTPGMEPHITAFEVPFVPETDVGQARPLYLHTSPEYAMKRMLADGAHGPLFQICKVFRNGEVSVTHNPEFTMLEFYRPHVDYHAIMADLEQALAEAGRSAAPGEPGADPSFFTRLPYERLTVRDAVLRATGVDLRACPDGPSLKRAAEAAGVRTGEATGFDDVFFHLFLQKVERGLGHERPTFLIEYPASMASLSRLKPGDPSVAERVELYAKGLELANGFSELTDAVEQRARFVEEQALRRALGRTVYPLDERFLEAVGRMPPAAGIAVGLDRILMLLMGAGSITDVLLFPAHEFV</sequence>
<dbReference type="PATRIC" id="fig|378806.16.peg.8573"/>
<dbReference type="GO" id="GO:0005829">
    <property type="term" value="C:cytosol"/>
    <property type="evidence" value="ECO:0007669"/>
    <property type="project" value="TreeGrafter"/>
</dbReference>
<comment type="caution">
    <text evidence="6">The sequence shown here is derived from an EMBL/GenBank/DDBJ whole genome shotgun (WGS) entry which is preliminary data.</text>
</comment>
<protein>
    <submittedName>
        <fullName evidence="6">Truncated lysyl-tRNA synthetase</fullName>
    </submittedName>
</protein>
<keyword evidence="6" id="KW-0030">Aminoacyl-tRNA synthetase</keyword>
<feature type="region of interest" description="Disordered" evidence="4">
    <location>
        <begin position="479"/>
        <end position="499"/>
    </location>
</feature>
<accession>Q09BP5</accession>
<reference evidence="6 7" key="1">
    <citation type="submission" date="2006-04" db="EMBL/GenBank/DDBJ databases">
        <authorList>
            <person name="Nierman W.C."/>
        </authorList>
    </citation>
    <scope>NUCLEOTIDE SEQUENCE [LARGE SCALE GENOMIC DNA]</scope>
    <source>
        <strain evidence="6 7">DW4/3-1</strain>
    </source>
</reference>
<dbReference type="PANTHER" id="PTHR42918">
    <property type="entry name" value="LYSYL-TRNA SYNTHETASE"/>
    <property type="match status" value="1"/>
</dbReference>
<proteinExistence type="predicted"/>
<dbReference type="InterPro" id="IPR006195">
    <property type="entry name" value="aa-tRNA-synth_II"/>
</dbReference>
<dbReference type="NCBIfam" id="NF006828">
    <property type="entry name" value="PRK09350.1"/>
    <property type="match status" value="1"/>
</dbReference>
<name>Q09BP5_STIAD</name>